<organism evidence="1 2">
    <name type="scientific">Catenaria anguillulae PL171</name>
    <dbReference type="NCBI Taxonomy" id="765915"/>
    <lineage>
        <taxon>Eukaryota</taxon>
        <taxon>Fungi</taxon>
        <taxon>Fungi incertae sedis</taxon>
        <taxon>Blastocladiomycota</taxon>
        <taxon>Blastocladiomycetes</taxon>
        <taxon>Blastocladiales</taxon>
        <taxon>Catenariaceae</taxon>
        <taxon>Catenaria</taxon>
    </lineage>
</organism>
<dbReference type="AlphaFoldDB" id="A0A1Y2HWQ4"/>
<keyword evidence="2" id="KW-1185">Reference proteome</keyword>
<evidence type="ECO:0000313" key="2">
    <source>
        <dbReference type="Proteomes" id="UP000193411"/>
    </source>
</evidence>
<protein>
    <submittedName>
        <fullName evidence="1">Uncharacterized protein</fullName>
    </submittedName>
</protein>
<reference evidence="1 2" key="1">
    <citation type="submission" date="2016-07" db="EMBL/GenBank/DDBJ databases">
        <title>Pervasive Adenine N6-methylation of Active Genes in Fungi.</title>
        <authorList>
            <consortium name="DOE Joint Genome Institute"/>
            <person name="Mondo S.J."/>
            <person name="Dannebaum R.O."/>
            <person name="Kuo R.C."/>
            <person name="Labutti K."/>
            <person name="Haridas S."/>
            <person name="Kuo A."/>
            <person name="Salamov A."/>
            <person name="Ahrendt S.R."/>
            <person name="Lipzen A."/>
            <person name="Sullivan W."/>
            <person name="Andreopoulos W.B."/>
            <person name="Clum A."/>
            <person name="Lindquist E."/>
            <person name="Daum C."/>
            <person name="Ramamoorthy G.K."/>
            <person name="Gryganskyi A."/>
            <person name="Culley D."/>
            <person name="Magnuson J.K."/>
            <person name="James T.Y."/>
            <person name="O'Malley M.A."/>
            <person name="Stajich J.E."/>
            <person name="Spatafora J.W."/>
            <person name="Visel A."/>
            <person name="Grigoriev I.V."/>
        </authorList>
    </citation>
    <scope>NUCLEOTIDE SEQUENCE [LARGE SCALE GENOMIC DNA]</scope>
    <source>
        <strain evidence="1 2">PL171</strain>
    </source>
</reference>
<accession>A0A1Y2HWQ4</accession>
<name>A0A1Y2HWQ4_9FUNG</name>
<sequence length="195" mass="22073">MSLSTVTWLFFSPSHVSWRAEVEGTYFCPRSRTPLLSTVEWLFWGQISRLFVSPVFFQFRLLACVVCCAPAYDRHLSHPNRNCMFDLTSCPTDAFTDYPGRADPTSSCLQLSDPWVGEEDTRCWVHANIMLLDAWVSAFCPQFAFLTGLACLEWLSMMNKGLLESLCWAKGMNVSRPCPSSPYFSSSSSFKVLVS</sequence>
<proteinExistence type="predicted"/>
<dbReference type="EMBL" id="MCFL01000006">
    <property type="protein sequence ID" value="ORZ39037.1"/>
    <property type="molecule type" value="Genomic_DNA"/>
</dbReference>
<comment type="caution">
    <text evidence="1">The sequence shown here is derived from an EMBL/GenBank/DDBJ whole genome shotgun (WGS) entry which is preliminary data.</text>
</comment>
<gene>
    <name evidence="1" type="ORF">BCR44DRAFT_1427074</name>
</gene>
<evidence type="ECO:0000313" key="1">
    <source>
        <dbReference type="EMBL" id="ORZ39037.1"/>
    </source>
</evidence>
<dbReference type="Proteomes" id="UP000193411">
    <property type="component" value="Unassembled WGS sequence"/>
</dbReference>